<dbReference type="Ensembl" id="ENSLACT00000019890.1">
    <property type="protein sequence ID" value="ENSLACP00000019752.1"/>
    <property type="gene ID" value="ENSLACG00000017367.1"/>
</dbReference>
<comment type="subcellular location">
    <subcellularLocation>
        <location evidence="1">Cell junction</location>
    </subcellularLocation>
</comment>
<dbReference type="GO" id="GO:0045104">
    <property type="term" value="P:intermediate filament cytoskeleton organization"/>
    <property type="evidence" value="ECO:0007669"/>
    <property type="project" value="InterPro"/>
</dbReference>
<name>H3BCY1_LATCH</name>
<feature type="coiled-coil region" evidence="7">
    <location>
        <begin position="1365"/>
        <end position="1429"/>
    </location>
</feature>
<sequence>SRTQTNDLPLLISRMQKNADHVEKEILDTQNKLTTDRKYRKENKPFMYQKRSAENLQSVESLLNGLFLDVDKVKKKNHPQAAEIEKDIHQLHDRWVKECAEYRDTYEQLKIPDIQPKHNTEWLKVIEQKQRQINEGKYGPGLPDLEKQLAEHNILEKEIEEYGSQIDRCAAENPEEFAPIQKQYKNLLDSSKKRDYYLESGYEYLQNCSKELVFLSDEQDKIIKRDWSDRMTNPQEVRRNYQNFKDNLLLPKESSVNKIQDDGDRLIEMKHPASPTILVHRDAVKNEWQSFLNLCICQEHHLKNVDDYKKFHDEANTISQSVKKLNSDLDTKYNKDKNDPLVMYDLLYQIENDEKTVLQHEKNIANLKRQSNRIAPLKLRRTHPSKPITVDALCDMDTGEADISIGEKCTLLDNSDENWLVQSNKGVKKSIPGACFTIPPPDPESIDLINKLTKDFNNVKQKQKDIQATLQSQHDEQNHLRPGYVSSALNVNDKDDPKAKQLLNKLDNVNEDLVHTEKDLVTQVKSPVSRSSAPQDLRTKLSQQEDTAKRLRSIGTEKDAMQSECETFLSKRPTGPSASQLPVKLNNLKNNYHDVNTLSELYKDKIKAALDLENQIKKTDDVLTGFESKLVKDSSIPASANTFQEQVRELQNMKKELNNQQSNLKQLNQDLKVTDQCCRDLQTNFHQYCPDIQKQKAEVQRLNDRNNDINNQLKQREMMLQDADTTYQRFKSSNQALNSWMNNLPDNKIKANDGLEQIDAKLHSQKRVVDEIKRKESEKDTAVSLSRELQSTLNDYELVNEKYQSSLDPALKASPAKKLHNTPLKETIETQEKELIQRYTEVAAENQQQLSQLEFAKNVMGKKALLSHTVCTHHVKQGEQNANLLQSQKKSDFLKEELEDEKKKLLETQRILEQERKTLLNLRKQRPVEKVEDKEVVQYYRDPKRESEVSSLKSQVEDEIRRKVSTQSDIEKMNKKILLLETEKKSKTPELLSKEFTKIEKDPSLDKEASDLRLKTDRVKEESSTLHNRVLELKNEITILEQKKPKIKEKVVVNEVIKFEKDPEMLRATKSIRSQIDEESLKRKKLDEEIYVLKRKCEEIKMQIGRVEPKVVVKEVKKVEQDPELIRKSSDLRLLLEEERKKNSVLLNELTELQRNYTIIEKQKPKIEVKEIVNELFRIDPETERETVKLRRELQNFTNKKAALDRKINVCLTEINTLKSQEPTIEYKEVTQEVVKLEKSPEILREIERLNKQLKQLEDNYNRSKEQLVRLRNERDEWKREKSKVETQIVNKEIMKYESDPLLEKEADRLRKNVREESQKRRSVEESVYELQNKYILLERKRPEQRVVIEEVVRLQKDPKLMMEHKRLNKELDEETKKRRLLQGEVQQLRALVEEKERSLNSQEEHNKKLETENELHSIRRRIQEIEESPPPIEEKIETNEVMKVEKNPVLEKATAGQRMELEKERYNISNLERERRSLQSKIEVLQRDKSKEKTIIKEVIREEEDQALESKRAHVRDLLAKERNARLNTEEEIQRLTDRINRIEEVGRRLSHEEAELQKKKTMSLQEKNSLERELKDLEKEKEQKTLYLREESKRCSERNEIERQKTLEHQNLLSTLENDILEEKDLIYGKENTIKDLQSKINKELSQKEMQTRETNLSTKISILDPETGKEMSPFEAYRRGFIDKKQYIELQEQECDWEKRTVSGISGEKSILCDKKSGKQYSIEDAIKDGKITKEEYRLFNEGEILISEFALLVTGEPRSVFTQLESTPLSPTRQQNVFSQYHSFTSNEYFPIAGVYDTATDTKISIQNAVKRNMIDSITAQKLFEAQAATGGIIDVGTKERYSVHKAAEIGLIEHTHMQRLLNAQKAFTGVEDPVTKERLSVGEATQKGWILHDNAIRYLEAQYLTGGLVDPKKTGRVKITDAVQTKMIDSNTARILQEEYNYVKDLIHPISKEKIHYKEAMARCIKDDYTGLLLLPATRGLSFYKCWELCSLFQSTSLT</sequence>
<dbReference type="GO" id="GO:0005198">
    <property type="term" value="F:structural molecule activity"/>
    <property type="evidence" value="ECO:0007669"/>
    <property type="project" value="TreeGrafter"/>
</dbReference>
<feature type="coiled-coil region" evidence="7">
    <location>
        <begin position="1136"/>
        <end position="1163"/>
    </location>
</feature>
<evidence type="ECO:0000259" key="10">
    <source>
        <dbReference type="Pfam" id="PF23160"/>
    </source>
</evidence>
<dbReference type="FunFam" id="1.20.58.60:FF:000109">
    <property type="entry name" value="Periplakin"/>
    <property type="match status" value="1"/>
</dbReference>
<gene>
    <name evidence="12" type="primary">EVPLA</name>
</gene>
<evidence type="ECO:0000256" key="2">
    <source>
        <dbReference type="ARBA" id="ARBA00009109"/>
    </source>
</evidence>
<evidence type="ECO:0000313" key="12">
    <source>
        <dbReference type="Ensembl" id="ENSLACP00000019752.1"/>
    </source>
</evidence>
<dbReference type="SMART" id="SM00150">
    <property type="entry name" value="SPEC"/>
    <property type="match status" value="4"/>
</dbReference>
<keyword evidence="5" id="KW-0965">Cell junction</keyword>
<dbReference type="Bgee" id="ENSLACG00000017367">
    <property type="expression patterns" value="Expressed in pectoral fin and 6 other cell types or tissues"/>
</dbReference>
<dbReference type="GeneTree" id="ENSGT00940000153578"/>
<feature type="coiled-coil region" evidence="7">
    <location>
        <begin position="884"/>
        <end position="925"/>
    </location>
</feature>
<dbReference type="GO" id="GO:0016020">
    <property type="term" value="C:membrane"/>
    <property type="evidence" value="ECO:0007669"/>
    <property type="project" value="TreeGrafter"/>
</dbReference>
<dbReference type="EMBL" id="AFYH01045994">
    <property type="status" value="NOT_ANNOTATED_CDS"/>
    <property type="molecule type" value="Genomic_DNA"/>
</dbReference>
<dbReference type="GO" id="GO:0005882">
    <property type="term" value="C:intermediate filament"/>
    <property type="evidence" value="ECO:0007669"/>
    <property type="project" value="TreeGrafter"/>
</dbReference>
<feature type="domain" description="Periplakin/Envoplakin N-terminal" evidence="10">
    <location>
        <begin position="15"/>
        <end position="107"/>
    </location>
</feature>
<dbReference type="eggNOG" id="KOG0516">
    <property type="taxonomic scope" value="Eukaryota"/>
</dbReference>
<feature type="domain" description="Periplakin-like plectin repeat" evidence="11">
    <location>
        <begin position="1403"/>
        <end position="1546"/>
    </location>
</feature>
<dbReference type="InterPro" id="IPR001101">
    <property type="entry name" value="Plectin_repeat"/>
</dbReference>
<dbReference type="SUPFAM" id="SSF46966">
    <property type="entry name" value="Spectrin repeat"/>
    <property type="match status" value="4"/>
</dbReference>
<evidence type="ECO:0000256" key="4">
    <source>
        <dbReference type="ARBA" id="ARBA00022737"/>
    </source>
</evidence>
<keyword evidence="6 7" id="KW-0175">Coiled coil</keyword>
<evidence type="ECO:0000256" key="1">
    <source>
        <dbReference type="ARBA" id="ARBA00004282"/>
    </source>
</evidence>
<dbReference type="Proteomes" id="UP000008672">
    <property type="component" value="Unassembled WGS sequence"/>
</dbReference>
<keyword evidence="3" id="KW-0597">Phosphoprotein</keyword>
<comment type="similarity">
    <text evidence="2">Belongs to the plakin or cytolinker family.</text>
</comment>
<feature type="coiled-coil region" evidence="7">
    <location>
        <begin position="1462"/>
        <end position="1489"/>
    </location>
</feature>
<protein>
    <submittedName>
        <fullName evidence="12">Envoplakin a</fullName>
    </submittedName>
</protein>
<evidence type="ECO:0000259" key="9">
    <source>
        <dbReference type="Pfam" id="PF17902"/>
    </source>
</evidence>
<dbReference type="SUPFAM" id="SSF75399">
    <property type="entry name" value="Plakin repeat"/>
    <property type="match status" value="2"/>
</dbReference>
<feature type="region of interest" description="Disordered" evidence="8">
    <location>
        <begin position="524"/>
        <end position="548"/>
    </location>
</feature>
<evidence type="ECO:0000256" key="6">
    <source>
        <dbReference type="ARBA" id="ARBA00023054"/>
    </source>
</evidence>
<feature type="domain" description="Periplakin-like plectin repeat" evidence="11">
    <location>
        <begin position="1181"/>
        <end position="1344"/>
    </location>
</feature>
<dbReference type="FunFam" id="3.30.160.780:FF:000001">
    <property type="entry name" value="Plectin a"/>
    <property type="match status" value="1"/>
</dbReference>
<dbReference type="Pfam" id="PF23160">
    <property type="entry name" value="Spectrin_1st_PEPL"/>
    <property type="match status" value="1"/>
</dbReference>
<dbReference type="InterPro" id="IPR041615">
    <property type="entry name" value="Desmoplakin_SH3"/>
</dbReference>
<dbReference type="EMBL" id="AFYH01045995">
    <property type="status" value="NOT_ANNOTATED_CDS"/>
    <property type="molecule type" value="Genomic_DNA"/>
</dbReference>
<dbReference type="OMA" id="TEHACGA"/>
<dbReference type="SMART" id="SM00250">
    <property type="entry name" value="PLEC"/>
    <property type="match status" value="7"/>
</dbReference>
<organism evidence="12 13">
    <name type="scientific">Latimeria chalumnae</name>
    <name type="common">Coelacanth</name>
    <dbReference type="NCBI Taxonomy" id="7897"/>
    <lineage>
        <taxon>Eukaryota</taxon>
        <taxon>Metazoa</taxon>
        <taxon>Chordata</taxon>
        <taxon>Craniata</taxon>
        <taxon>Vertebrata</taxon>
        <taxon>Euteleostomi</taxon>
        <taxon>Coelacanthiformes</taxon>
        <taxon>Coelacanthidae</taxon>
        <taxon>Latimeria</taxon>
    </lineage>
</organism>
<feature type="compositionally biased region" description="Polar residues" evidence="8">
    <location>
        <begin position="524"/>
        <end position="545"/>
    </location>
</feature>
<feature type="coiled-coil region" evidence="7">
    <location>
        <begin position="145"/>
        <end position="172"/>
    </location>
</feature>
<dbReference type="FunFam" id="3.90.1290.10:FF:000010">
    <property type="entry name" value="Envoplakin a"/>
    <property type="match status" value="1"/>
</dbReference>
<feature type="coiled-coil region" evidence="7">
    <location>
        <begin position="1023"/>
        <end position="1050"/>
    </location>
</feature>
<reference evidence="13" key="1">
    <citation type="submission" date="2011-08" db="EMBL/GenBank/DDBJ databases">
        <title>The draft genome of Latimeria chalumnae.</title>
        <authorList>
            <person name="Di Palma F."/>
            <person name="Alfoldi J."/>
            <person name="Johnson J."/>
            <person name="Berlin A."/>
            <person name="Gnerre S."/>
            <person name="Jaffe D."/>
            <person name="MacCallum I."/>
            <person name="Young S."/>
            <person name="Walker B.J."/>
            <person name="Lander E."/>
            <person name="Lindblad-Toh K."/>
        </authorList>
    </citation>
    <scope>NUCLEOTIDE SEQUENCE [LARGE SCALE GENOMIC DNA]</scope>
    <source>
        <strain evidence="13">Wild caught</strain>
    </source>
</reference>
<evidence type="ECO:0000259" key="11">
    <source>
        <dbReference type="Pfam" id="PF26346"/>
    </source>
</evidence>
<dbReference type="PANTHER" id="PTHR23169">
    <property type="entry name" value="ENVOPLAKIN"/>
    <property type="match status" value="1"/>
</dbReference>
<dbReference type="InterPro" id="IPR043197">
    <property type="entry name" value="Plakin"/>
</dbReference>
<feature type="domain" description="Desmoplakin SH3" evidence="9">
    <location>
        <begin position="376"/>
        <end position="439"/>
    </location>
</feature>
<dbReference type="InParanoid" id="H3BCY1"/>
<dbReference type="GO" id="GO:0045296">
    <property type="term" value="F:cadherin binding"/>
    <property type="evidence" value="ECO:0007669"/>
    <property type="project" value="TreeGrafter"/>
</dbReference>
<dbReference type="HOGENOM" id="CLU_001780_0_0_1"/>
<dbReference type="FunCoup" id="H3BCY1">
    <property type="interactions" value="268"/>
</dbReference>
<dbReference type="GO" id="GO:0005737">
    <property type="term" value="C:cytoplasm"/>
    <property type="evidence" value="ECO:0007669"/>
    <property type="project" value="TreeGrafter"/>
</dbReference>
<feature type="domain" description="Periplakin-like plectin repeat" evidence="11">
    <location>
        <begin position="943"/>
        <end position="1104"/>
    </location>
</feature>
<dbReference type="GO" id="GO:0070161">
    <property type="term" value="C:anchoring junction"/>
    <property type="evidence" value="ECO:0007669"/>
    <property type="project" value="UniProtKB-SubCell"/>
</dbReference>
<dbReference type="GO" id="GO:0042060">
    <property type="term" value="P:wound healing"/>
    <property type="evidence" value="ECO:0007669"/>
    <property type="project" value="TreeGrafter"/>
</dbReference>
<evidence type="ECO:0000256" key="3">
    <source>
        <dbReference type="ARBA" id="ARBA00022553"/>
    </source>
</evidence>
<feature type="coiled-coil region" evidence="7">
    <location>
        <begin position="1240"/>
        <end position="1327"/>
    </location>
</feature>
<evidence type="ECO:0000313" key="13">
    <source>
        <dbReference type="Proteomes" id="UP000008672"/>
    </source>
</evidence>
<proteinExistence type="inferred from homology"/>
<dbReference type="Gene3D" id="3.30.160.780">
    <property type="match status" value="1"/>
</dbReference>
<dbReference type="InterPro" id="IPR018159">
    <property type="entry name" value="Spectrin/alpha-actinin"/>
</dbReference>
<evidence type="ECO:0000256" key="5">
    <source>
        <dbReference type="ARBA" id="ARBA00022949"/>
    </source>
</evidence>
<feature type="coiled-coil region" evidence="7">
    <location>
        <begin position="1520"/>
        <end position="1596"/>
    </location>
</feature>
<reference evidence="12" key="2">
    <citation type="submission" date="2025-08" db="UniProtKB">
        <authorList>
            <consortium name="Ensembl"/>
        </authorList>
    </citation>
    <scope>IDENTIFICATION</scope>
</reference>
<dbReference type="Pfam" id="PF00681">
    <property type="entry name" value="Plectin"/>
    <property type="match status" value="3"/>
</dbReference>
<reference evidence="12" key="3">
    <citation type="submission" date="2025-09" db="UniProtKB">
        <authorList>
            <consortium name="Ensembl"/>
        </authorList>
    </citation>
    <scope>IDENTIFICATION</scope>
</reference>
<dbReference type="InterPro" id="IPR058847">
    <property type="entry name" value="Plectin_PPL"/>
</dbReference>
<dbReference type="Gene3D" id="2.30.30.40">
    <property type="entry name" value="SH3 Domains"/>
    <property type="match status" value="1"/>
</dbReference>
<feature type="coiled-coil region" evidence="7">
    <location>
        <begin position="640"/>
        <end position="719"/>
    </location>
</feature>
<dbReference type="FunFam" id="2.30.30.40:FF:000088">
    <property type="entry name" value="Periplakin"/>
    <property type="match status" value="1"/>
</dbReference>
<dbReference type="Pfam" id="PF17902">
    <property type="entry name" value="SH3_10"/>
    <property type="match status" value="1"/>
</dbReference>
<dbReference type="Gene3D" id="1.20.58.60">
    <property type="match status" value="4"/>
</dbReference>
<evidence type="ECO:0000256" key="8">
    <source>
        <dbReference type="SAM" id="MobiDB-lite"/>
    </source>
</evidence>
<dbReference type="InterPro" id="IPR055419">
    <property type="entry name" value="Spectrin_PEPL/EVPL"/>
</dbReference>
<keyword evidence="4" id="KW-0677">Repeat</keyword>
<dbReference type="PANTHER" id="PTHR23169:SF7">
    <property type="entry name" value="ENVOPLAKIN"/>
    <property type="match status" value="1"/>
</dbReference>
<dbReference type="Pfam" id="PF21097">
    <property type="entry name" value="SR_plectin_7"/>
    <property type="match status" value="1"/>
</dbReference>
<keyword evidence="13" id="KW-1185">Reference proteome</keyword>
<dbReference type="InterPro" id="IPR035915">
    <property type="entry name" value="Plakin_repeat_sf"/>
</dbReference>
<evidence type="ECO:0000256" key="7">
    <source>
        <dbReference type="SAM" id="Coils"/>
    </source>
</evidence>
<accession>H3BCY1</accession>
<dbReference type="STRING" id="7897.ENSLACP00000019752"/>
<dbReference type="Gene3D" id="3.90.1290.10">
    <property type="entry name" value="Plakin repeat"/>
    <property type="match status" value="1"/>
</dbReference>
<dbReference type="Pfam" id="PF26346">
    <property type="entry name" value="Plectin_PPL"/>
    <property type="match status" value="3"/>
</dbReference>